<dbReference type="RefSeq" id="WP_090962693.1">
    <property type="nucleotide sequence ID" value="NZ_FOOA01000006.1"/>
</dbReference>
<evidence type="ECO:0000256" key="3">
    <source>
        <dbReference type="ARBA" id="ARBA00023163"/>
    </source>
</evidence>
<reference evidence="5 6" key="1">
    <citation type="submission" date="2020-08" db="EMBL/GenBank/DDBJ databases">
        <title>Genomic Encyclopedia of Type Strains, Phase IV (KMG-IV): sequencing the most valuable type-strain genomes for metagenomic binning, comparative biology and taxonomic classification.</title>
        <authorList>
            <person name="Goeker M."/>
        </authorList>
    </citation>
    <scope>NUCLEOTIDE SEQUENCE [LARGE SCALE GENOMIC DNA]</scope>
    <source>
        <strain evidence="5 6">DSM 25024</strain>
    </source>
</reference>
<dbReference type="PRINTS" id="PR00035">
    <property type="entry name" value="HTHGNTR"/>
</dbReference>
<dbReference type="PROSITE" id="PS50949">
    <property type="entry name" value="HTH_GNTR"/>
    <property type="match status" value="1"/>
</dbReference>
<name>A0A7W6BVM9_9HYPH</name>
<dbReference type="InterPro" id="IPR011711">
    <property type="entry name" value="GntR_C"/>
</dbReference>
<comment type="caution">
    <text evidence="5">The sequence shown here is derived from an EMBL/GenBank/DDBJ whole genome shotgun (WGS) entry which is preliminary data.</text>
</comment>
<dbReference type="SMART" id="SM00895">
    <property type="entry name" value="FCD"/>
    <property type="match status" value="1"/>
</dbReference>
<accession>A0A7W6BVM9</accession>
<dbReference type="Pfam" id="PF00392">
    <property type="entry name" value="GntR"/>
    <property type="match status" value="1"/>
</dbReference>
<sequence>MIAGTSAARDRRSPAEKPTLKAEQIYEVLRHAIVRLRMEPGSVISEKELCLAYGVSRTPVREALKRLADEDLVDVFPHSGTYVSKISFEVAEEGFVIRRALEIESIRRAVAYATDEDIRRLERLIGEMRDILERGALHEYIEVDDAFHAAIAGISRYPRIWKFINLVKAHLDRMRQLSAPLPGHLAEVTEQHAAIVRALGRRNADQAELAMKIHLESSFAVMSAMYEDGRYFRRKEV</sequence>
<dbReference type="InterPro" id="IPR036390">
    <property type="entry name" value="WH_DNA-bd_sf"/>
</dbReference>
<keyword evidence="3" id="KW-0804">Transcription</keyword>
<evidence type="ECO:0000256" key="2">
    <source>
        <dbReference type="ARBA" id="ARBA00023125"/>
    </source>
</evidence>
<dbReference type="InterPro" id="IPR036388">
    <property type="entry name" value="WH-like_DNA-bd_sf"/>
</dbReference>
<protein>
    <submittedName>
        <fullName evidence="5">DNA-binding GntR family transcriptional regulator</fullName>
    </submittedName>
</protein>
<dbReference type="InterPro" id="IPR008920">
    <property type="entry name" value="TF_FadR/GntR_C"/>
</dbReference>
<dbReference type="InterPro" id="IPR000524">
    <property type="entry name" value="Tscrpt_reg_HTH_GntR"/>
</dbReference>
<dbReference type="OrthoDB" id="9788098at2"/>
<dbReference type="EMBL" id="JACIDO010000006">
    <property type="protein sequence ID" value="MBB3936924.1"/>
    <property type="molecule type" value="Genomic_DNA"/>
</dbReference>
<dbReference type="Pfam" id="PF07729">
    <property type="entry name" value="FCD"/>
    <property type="match status" value="1"/>
</dbReference>
<keyword evidence="2 5" id="KW-0238">DNA-binding</keyword>
<dbReference type="Gene3D" id="1.10.10.10">
    <property type="entry name" value="Winged helix-like DNA-binding domain superfamily/Winged helix DNA-binding domain"/>
    <property type="match status" value="1"/>
</dbReference>
<keyword evidence="1" id="KW-0805">Transcription regulation</keyword>
<organism evidence="5 6">
    <name type="scientific">Aureimonas phyllosphaerae</name>
    <dbReference type="NCBI Taxonomy" id="1166078"/>
    <lineage>
        <taxon>Bacteria</taxon>
        <taxon>Pseudomonadati</taxon>
        <taxon>Pseudomonadota</taxon>
        <taxon>Alphaproteobacteria</taxon>
        <taxon>Hyphomicrobiales</taxon>
        <taxon>Aurantimonadaceae</taxon>
        <taxon>Aureimonas</taxon>
    </lineage>
</organism>
<keyword evidence="6" id="KW-1185">Reference proteome</keyword>
<dbReference type="GO" id="GO:0003700">
    <property type="term" value="F:DNA-binding transcription factor activity"/>
    <property type="evidence" value="ECO:0007669"/>
    <property type="project" value="InterPro"/>
</dbReference>
<evidence type="ECO:0000259" key="4">
    <source>
        <dbReference type="PROSITE" id="PS50949"/>
    </source>
</evidence>
<dbReference type="CDD" id="cd07377">
    <property type="entry name" value="WHTH_GntR"/>
    <property type="match status" value="1"/>
</dbReference>
<dbReference type="Gene3D" id="1.20.120.530">
    <property type="entry name" value="GntR ligand-binding domain-like"/>
    <property type="match status" value="1"/>
</dbReference>
<dbReference type="AlphaFoldDB" id="A0A7W6BVM9"/>
<dbReference type="PANTHER" id="PTHR43537:SF45">
    <property type="entry name" value="GNTR FAMILY REGULATORY PROTEIN"/>
    <property type="match status" value="1"/>
</dbReference>
<dbReference type="SMART" id="SM00345">
    <property type="entry name" value="HTH_GNTR"/>
    <property type="match status" value="1"/>
</dbReference>
<gene>
    <name evidence="5" type="ORF">GGR05_003089</name>
</gene>
<feature type="domain" description="HTH gntR-type" evidence="4">
    <location>
        <begin position="19"/>
        <end position="86"/>
    </location>
</feature>
<evidence type="ECO:0000313" key="5">
    <source>
        <dbReference type="EMBL" id="MBB3936924.1"/>
    </source>
</evidence>
<dbReference type="SUPFAM" id="SSF46785">
    <property type="entry name" value="Winged helix' DNA-binding domain"/>
    <property type="match status" value="1"/>
</dbReference>
<dbReference type="Proteomes" id="UP000531216">
    <property type="component" value="Unassembled WGS sequence"/>
</dbReference>
<evidence type="ECO:0000313" key="6">
    <source>
        <dbReference type="Proteomes" id="UP000531216"/>
    </source>
</evidence>
<dbReference type="GO" id="GO:0003677">
    <property type="term" value="F:DNA binding"/>
    <property type="evidence" value="ECO:0007669"/>
    <property type="project" value="UniProtKB-KW"/>
</dbReference>
<dbReference type="SUPFAM" id="SSF48008">
    <property type="entry name" value="GntR ligand-binding domain-like"/>
    <property type="match status" value="1"/>
</dbReference>
<proteinExistence type="predicted"/>
<evidence type="ECO:0000256" key="1">
    <source>
        <dbReference type="ARBA" id="ARBA00023015"/>
    </source>
</evidence>
<dbReference type="PANTHER" id="PTHR43537">
    <property type="entry name" value="TRANSCRIPTIONAL REGULATOR, GNTR FAMILY"/>
    <property type="match status" value="1"/>
</dbReference>